<protein>
    <submittedName>
        <fullName evidence="1">Toxin</fullName>
    </submittedName>
</protein>
<dbReference type="Proteomes" id="UP000294444">
    <property type="component" value="Chromosome"/>
</dbReference>
<reference evidence="1 2" key="1">
    <citation type="submission" date="2019-03" db="EMBL/GenBank/DDBJ databases">
        <authorList>
            <person name="Che Y."/>
            <person name="Zhou L."/>
        </authorList>
    </citation>
    <scope>NUCLEOTIDE SEQUENCE [LARGE SCALE GENOMIC DNA]</scope>
    <source>
        <strain evidence="1 2">AIFJ1607</strain>
    </source>
</reference>
<name>A0A4P7CK06_9PAST</name>
<evidence type="ECO:0000313" key="1">
    <source>
        <dbReference type="EMBL" id="QBQ63879.1"/>
    </source>
</evidence>
<dbReference type="KEGG" id="aio:EXH44_06350"/>
<dbReference type="EMBL" id="CP038145">
    <property type="protein sequence ID" value="QBQ63879.1"/>
    <property type="molecule type" value="Genomic_DNA"/>
</dbReference>
<keyword evidence="2" id="KW-1185">Reference proteome</keyword>
<evidence type="ECO:0000313" key="2">
    <source>
        <dbReference type="Proteomes" id="UP000294444"/>
    </source>
</evidence>
<proteinExistence type="predicted"/>
<dbReference type="InterPro" id="IPR009387">
    <property type="entry name" value="HigB-2"/>
</dbReference>
<organism evidence="1 2">
    <name type="scientific">Actinobacillus indolicus</name>
    <dbReference type="NCBI Taxonomy" id="51049"/>
    <lineage>
        <taxon>Bacteria</taxon>
        <taxon>Pseudomonadati</taxon>
        <taxon>Pseudomonadota</taxon>
        <taxon>Gammaproteobacteria</taxon>
        <taxon>Pasteurellales</taxon>
        <taxon>Pasteurellaceae</taxon>
        <taxon>Actinobacillus</taxon>
    </lineage>
</organism>
<dbReference type="RefSeq" id="WP_162856720.1">
    <property type="nucleotide sequence ID" value="NZ_CP038145.1"/>
</dbReference>
<dbReference type="PIRSF" id="PIRSF039032">
    <property type="entry name" value="HigB-2"/>
    <property type="match status" value="1"/>
</dbReference>
<sequence>MNLTFIELPPFERFRAENLTDEEYRAFQNELLENPEKGDVIQGLKGLRKIRIADNKRNKGKRGGARVIYYYFQTKSQIFLIMAYGKNEQTDLTLEQQKSLITIIERIKTKL</sequence>
<dbReference type="AlphaFoldDB" id="A0A4P7CK06"/>
<accession>A0A4P7CK06</accession>
<gene>
    <name evidence="1" type="ORF">EXH44_06350</name>
</gene>